<dbReference type="Pfam" id="PF13472">
    <property type="entry name" value="Lipase_GDSL_2"/>
    <property type="match status" value="1"/>
</dbReference>
<dbReference type="EMBL" id="QYYA01000004">
    <property type="protein sequence ID" value="RJG16830.1"/>
    <property type="molecule type" value="Genomic_DNA"/>
</dbReference>
<dbReference type="RefSeq" id="WP_119918368.1">
    <property type="nucleotide sequence ID" value="NZ_CAXGPP010000004.1"/>
</dbReference>
<keyword evidence="3" id="KW-1185">Reference proteome</keyword>
<gene>
    <name evidence="2" type="ORF">D4A39_13500</name>
</gene>
<protein>
    <submittedName>
        <fullName evidence="2">SGNH/GDSL hydrolase family protein</fullName>
    </submittedName>
</protein>
<name>A0A418XVR0_9GAMM</name>
<evidence type="ECO:0000313" key="3">
    <source>
        <dbReference type="Proteomes" id="UP000283734"/>
    </source>
</evidence>
<dbReference type="OrthoDB" id="9804395at2"/>
<dbReference type="PANTHER" id="PTHR30383">
    <property type="entry name" value="THIOESTERASE 1/PROTEASE 1/LYSOPHOSPHOLIPASE L1"/>
    <property type="match status" value="1"/>
</dbReference>
<sequence length="237" mass="26155">MHLPFWLCTGLLSPVLMAQALHTRRTTLRLPEADGARHGQWGHGAPSQRLLVIGESTAAGVGVEHQRQGLASQLARQLYQSRGVSVQWHTAGVNGARAGALMEIANDLSIAPVDHIFISLGVNDTTGLTRRQAYYHQLLTLSHALKRHSPAARQYLLAVPPMHRFTALPSPLRQLLGWRARQLDEKQKQLAGQPPGYLQHIHYPELEPPSLLAEDGYHPGPRGYRAMAKAVAAQLWD</sequence>
<evidence type="ECO:0000313" key="2">
    <source>
        <dbReference type="EMBL" id="RJG16830.1"/>
    </source>
</evidence>
<dbReference type="AlphaFoldDB" id="A0A418XVR0"/>
<evidence type="ECO:0000259" key="1">
    <source>
        <dbReference type="Pfam" id="PF13472"/>
    </source>
</evidence>
<dbReference type="InterPro" id="IPR036514">
    <property type="entry name" value="SGNH_hydro_sf"/>
</dbReference>
<organism evidence="2 3">
    <name type="scientific">Alcanivorax profundi</name>
    <dbReference type="NCBI Taxonomy" id="2338368"/>
    <lineage>
        <taxon>Bacteria</taxon>
        <taxon>Pseudomonadati</taxon>
        <taxon>Pseudomonadota</taxon>
        <taxon>Gammaproteobacteria</taxon>
        <taxon>Oceanospirillales</taxon>
        <taxon>Alcanivoracaceae</taxon>
        <taxon>Alcanivorax</taxon>
    </lineage>
</organism>
<dbReference type="SUPFAM" id="SSF52266">
    <property type="entry name" value="SGNH hydrolase"/>
    <property type="match status" value="1"/>
</dbReference>
<proteinExistence type="predicted"/>
<reference evidence="2 3" key="1">
    <citation type="submission" date="2018-09" db="EMBL/GenBank/DDBJ databases">
        <title>Alcanivorax profundi sp. nov., isolated from 1000 m-depth seawater of the Mariana Trench.</title>
        <authorList>
            <person name="Liu J."/>
        </authorList>
    </citation>
    <scope>NUCLEOTIDE SEQUENCE [LARGE SCALE GENOMIC DNA]</scope>
    <source>
        <strain evidence="2 3">MTEO17</strain>
    </source>
</reference>
<feature type="domain" description="SGNH hydrolase-type esterase" evidence="1">
    <location>
        <begin position="52"/>
        <end position="226"/>
    </location>
</feature>
<dbReference type="InterPro" id="IPR013830">
    <property type="entry name" value="SGNH_hydro"/>
</dbReference>
<dbReference type="InterPro" id="IPR051532">
    <property type="entry name" value="Ester_Hydrolysis_Enzymes"/>
</dbReference>
<accession>A0A418XVR0</accession>
<dbReference type="Proteomes" id="UP000283734">
    <property type="component" value="Unassembled WGS sequence"/>
</dbReference>
<dbReference type="Gene3D" id="3.40.50.1110">
    <property type="entry name" value="SGNH hydrolase"/>
    <property type="match status" value="1"/>
</dbReference>
<comment type="caution">
    <text evidence="2">The sequence shown here is derived from an EMBL/GenBank/DDBJ whole genome shotgun (WGS) entry which is preliminary data.</text>
</comment>
<keyword evidence="2" id="KW-0378">Hydrolase</keyword>
<dbReference type="CDD" id="cd01836">
    <property type="entry name" value="FeeA_FeeB_like"/>
    <property type="match status" value="1"/>
</dbReference>
<dbReference type="GO" id="GO:0004622">
    <property type="term" value="F:phosphatidylcholine lysophospholipase activity"/>
    <property type="evidence" value="ECO:0007669"/>
    <property type="project" value="TreeGrafter"/>
</dbReference>
<dbReference type="PANTHER" id="PTHR30383:SF5">
    <property type="entry name" value="SGNH HYDROLASE-TYPE ESTERASE DOMAIN-CONTAINING PROTEIN"/>
    <property type="match status" value="1"/>
</dbReference>